<feature type="domain" description="Treble clef zinc finger" evidence="1">
    <location>
        <begin position="649"/>
        <end position="679"/>
    </location>
</feature>
<proteinExistence type="predicted"/>
<organism evidence="2">
    <name type="scientific">marine sediment metagenome</name>
    <dbReference type="NCBI Taxonomy" id="412755"/>
    <lineage>
        <taxon>unclassified sequences</taxon>
        <taxon>metagenomes</taxon>
        <taxon>ecological metagenomes</taxon>
    </lineage>
</organism>
<comment type="caution">
    <text evidence="2">The sequence shown here is derived from an EMBL/GenBank/DDBJ whole genome shotgun (WGS) entry which is preliminary data.</text>
</comment>
<dbReference type="Pfam" id="PF14311">
    <property type="entry name" value="DUF4379"/>
    <property type="match status" value="1"/>
</dbReference>
<dbReference type="AlphaFoldDB" id="A0A0F9FXC2"/>
<reference evidence="2" key="1">
    <citation type="journal article" date="2015" name="Nature">
        <title>Complex archaea that bridge the gap between prokaryotes and eukaryotes.</title>
        <authorList>
            <person name="Spang A."/>
            <person name="Saw J.H."/>
            <person name="Jorgensen S.L."/>
            <person name="Zaremba-Niedzwiedzka K."/>
            <person name="Martijn J."/>
            <person name="Lind A.E."/>
            <person name="van Eijk R."/>
            <person name="Schleper C."/>
            <person name="Guy L."/>
            <person name="Ettema T.J."/>
        </authorList>
    </citation>
    <scope>NUCLEOTIDE SEQUENCE</scope>
</reference>
<evidence type="ECO:0000259" key="1">
    <source>
        <dbReference type="Pfam" id="PF14311"/>
    </source>
</evidence>
<gene>
    <name evidence="2" type="ORF">LCGC14_1980340</name>
</gene>
<dbReference type="EMBL" id="LAZR01022147">
    <property type="protein sequence ID" value="KKL82881.1"/>
    <property type="molecule type" value="Genomic_DNA"/>
</dbReference>
<name>A0A0F9FXC2_9ZZZZ</name>
<evidence type="ECO:0000313" key="2">
    <source>
        <dbReference type="EMBL" id="KKL82881.1"/>
    </source>
</evidence>
<sequence length="684" mass="80659">DELISILNRLPTGELISLLGNSFEKHTKNYVKWGWDFYDYIKRDMISSYIAENEFRSKDKVNTTLSKNIKKDNKKLFIGTFSKETLNKIFKKCLDFDIEIKNLFDYKGRTSKLRLVCKKCSYGSENGKGWYRAGNSILKPSWKGCPNCIKRNKIIKYFKLLKTIAKQKGLEIITNFTEYQNSRTRIKLSCLNLDCLFGKKEDWSRVASSIMESTFHGCPKCNKPQKGTIKSKQEYYLELKNFAKSMGGLIKNKKYTNSRKKYEFECKKGHTFRRYPQELKRSFWCKQCFNEKKLKEMQKIAQKKNGKLISTEYINALTPLTWECNKCILENKPFRWSARSNDIIKGTWCPKCVGKVKYTIEDMMKFAASKKGFCLSSVYENMKSPLLWKCGECENEWFSTPTSIIHQGTWCPRCGSLGNISERICRKFFEKLHNKEFPTTNNLKWLVNEKGYKMHLDGYNNELRLAFEYNGVQHYVYNKHFYKSREEFEKRKEDDKIKIKLCHQKEIVLIIIPYYVSYDEMEDFIRRECNKRDIQILEADSKIDWKDFNINPPNRIKEVQNAAKDIGIKRYGHPGICLSNFYHGRFVHLKWECGNPSCRHQWWATPNNVINHQKWCPRCAGKKYTIEDMHVLAAEKLNGGECLSEKYQGAKTHLRWKCGTCGKEWLATPDNVHRGKGCPNWRQH</sequence>
<protein>
    <recommendedName>
        <fullName evidence="1">Treble clef zinc finger domain-containing protein</fullName>
    </recommendedName>
</protein>
<accession>A0A0F9FXC2</accession>
<dbReference type="InterPro" id="IPR025487">
    <property type="entry name" value="DUF4379"/>
</dbReference>
<feature type="non-terminal residue" evidence="2">
    <location>
        <position position="1"/>
    </location>
</feature>